<evidence type="ECO:0000259" key="2">
    <source>
        <dbReference type="Pfam" id="PF07999"/>
    </source>
</evidence>
<feature type="domain" description="Retrotransposon hot spot protein N-terminal" evidence="3">
    <location>
        <begin position="196"/>
        <end position="302"/>
    </location>
</feature>
<proteinExistence type="predicted"/>
<dbReference type="VEuPathDB" id="TriTrypDB:Tb11.v5.0713"/>
<dbReference type="Pfam" id="PF07999">
    <property type="entry name" value="RHSP"/>
    <property type="match status" value="1"/>
</dbReference>
<feature type="compositionally biased region" description="Basic and acidic residues" evidence="1">
    <location>
        <begin position="9"/>
        <end position="28"/>
    </location>
</feature>
<sequence>MNQQVPIEGRGDIEGRRREREEDARNDAEPPAVQQRVENNNQPQWRLFSRVDAVLLDGLPHPRNMMLNDFLRRNFGRRYNVNEENNVSMFVFVLEPEEYINDVNALNRIFATTEYKVYKRFVSVYGFFEDEGILNLQRWQQADEVVKARLQVNIRGLRDGERLWIVVTNMLNDALNEALQGAILAAGGAVNLEGVYDSIYNAKWSHIIIDNGTQPLGMRLVDGMPNEGLMWKEEEVDVVPEIEEALEQKPERTKGVELLVLTSEMGWPYTGFARGSNSDIFIRREELRVWNVVRNGIELWRTQRALPGCLHFPRAYLAIGNPGIGKSQNLGSFILYNLLHYDAEELPVVAYFRGVAAYIFEKSGGGGVCRVKKYSKGAAMDLLEVISSNTRGYVIYDFVKKGEQPPADVAPKWGSILISSPNLRNFDSWFQQRERCARIVVNCWEMTEMRAFFSRIGPMLYPEATPVGLREKWEMYESRVEFVGPSLRYVFDGAKHATREDDIDNEINSIKSHERRELYIGVVGNKGGWRESDASHKLVKIVRACGRNNGEIYICVPHSESIKKRIIQKICEITAQNLARLAGLIPTREMIPALFEYNAIKALGFPKVLSMITQMTKPLPERGVREQEIAQNISVLRHVEEKYLNFGNAADFTDGYGMVIRSPSLFQAYKALPNFPVLDAFFVVDPDAIAEDKKQQRREKKTIVMLQYTTAESHDTKTGTVLGMLKKLLNPTTNPSDEYWKEVMGQYQWEMIYVQHPDATPMRVKQRCDFTDGKADDENHRHVEMFWKNDVKQYLVKFDVNIVKALTTALFAEQNHAAPTPAAHEAREVANNE</sequence>
<evidence type="ECO:0000256" key="1">
    <source>
        <dbReference type="SAM" id="MobiDB-lite"/>
    </source>
</evidence>
<dbReference type="NCBIfam" id="TIGR01631">
    <property type="entry name" value="Trypano_RHS"/>
    <property type="match status" value="1"/>
</dbReference>
<dbReference type="InterPro" id="IPR056000">
    <property type="entry name" value="DUF7578"/>
</dbReference>
<protein>
    <submittedName>
        <fullName evidence="5">RHS6a</fullName>
    </submittedName>
</protein>
<dbReference type="VEuPathDB" id="TriTrypDB:Tbg972.11.4370"/>
<accession>Q8T9M4</accession>
<name>Q8T9M4_9TRYP</name>
<feature type="domain" description="DUF7578" evidence="4">
    <location>
        <begin position="62"/>
        <end position="123"/>
    </location>
</feature>
<dbReference type="AlphaFoldDB" id="Q8T9M4"/>
<feature type="domain" description="Retrotransposon hot spot protein,C-terminal" evidence="2">
    <location>
        <begin position="318"/>
        <end position="619"/>
    </location>
</feature>
<dbReference type="InterPro" id="IPR052980">
    <property type="entry name" value="Crinkler_effector"/>
</dbReference>
<dbReference type="EMBL" id="AY046892">
    <property type="protein sequence ID" value="AAL14357.1"/>
    <property type="molecule type" value="Genomic_DNA"/>
</dbReference>
<dbReference type="PANTHER" id="PTHR33129:SF3">
    <property type="entry name" value="HOT SPOT (RHS) PROTEIN, PUTATIVE-RELATED"/>
    <property type="match status" value="1"/>
</dbReference>
<dbReference type="VEuPathDB" id="TriTrypDB:Tb1125.2.1080"/>
<evidence type="ECO:0000259" key="4">
    <source>
        <dbReference type="Pfam" id="PF24466"/>
    </source>
</evidence>
<dbReference type="InterPro" id="IPR006518">
    <property type="entry name" value="Trypano_RHS"/>
</dbReference>
<dbReference type="VEuPathDB" id="TriTrypDB:Tb1125.Tb11.v5.0800"/>
<organism evidence="5">
    <name type="scientific">Trypanosoma brucei</name>
    <dbReference type="NCBI Taxonomy" id="5691"/>
    <lineage>
        <taxon>Eukaryota</taxon>
        <taxon>Discoba</taxon>
        <taxon>Euglenozoa</taxon>
        <taxon>Kinetoplastea</taxon>
        <taxon>Metakinetoplastina</taxon>
        <taxon>Trypanosomatida</taxon>
        <taxon>Trypanosomatidae</taxon>
        <taxon>Trypanosoma</taxon>
    </lineage>
</organism>
<evidence type="ECO:0000259" key="3">
    <source>
        <dbReference type="Pfam" id="PF20445"/>
    </source>
</evidence>
<dbReference type="Pfam" id="PF24466">
    <property type="entry name" value="DUF7578"/>
    <property type="match status" value="1"/>
</dbReference>
<feature type="region of interest" description="Disordered" evidence="1">
    <location>
        <begin position="1"/>
        <end position="39"/>
    </location>
</feature>
<gene>
    <name evidence="5" type="primary">RHS6a</name>
</gene>
<dbReference type="VEuPathDB" id="TriTrypDB:Tb427_000658600"/>
<dbReference type="VEuPathDB" id="TriTrypDB:Tb11.v5.0800"/>
<evidence type="ECO:0000313" key="5">
    <source>
        <dbReference type="EMBL" id="AAL14357.1"/>
    </source>
</evidence>
<dbReference type="InterPro" id="IPR046836">
    <property type="entry name" value="RHS_C"/>
</dbReference>
<dbReference type="Pfam" id="PF20445">
    <property type="entry name" value="RHS_N"/>
    <property type="match status" value="1"/>
</dbReference>
<dbReference type="InterPro" id="IPR046835">
    <property type="entry name" value="RHS_N"/>
</dbReference>
<dbReference type="PANTHER" id="PTHR33129">
    <property type="entry name" value="PROTEIN KINASE DOMAIN-CONTAINING PROTEIN-RELATED"/>
    <property type="match status" value="1"/>
</dbReference>
<reference evidence="5" key="1">
    <citation type="journal article" date="2002" name="Eukaryot. Cell">
        <title>A new, expressed multigene family containing a hot spot for insertion of retroelements is associated with polymorphic subtelomeric regions of Trypanosoma brucei.</title>
        <authorList>
            <person name="Bringaud F."/>
            <person name="Biteau N."/>
            <person name="Melville S.E."/>
            <person name="Hez S."/>
            <person name="El-Sayed N.M."/>
            <person name="Leech V."/>
            <person name="Berriman M."/>
            <person name="Hall N."/>
            <person name="Donelson J.E."/>
            <person name="Baltz T."/>
        </authorList>
    </citation>
    <scope>NUCLEOTIDE SEQUENCE</scope>
    <source>
        <strain evidence="5">TREU927/4</strain>
    </source>
</reference>